<reference evidence="9 10" key="1">
    <citation type="submission" date="2017-02" db="EMBL/GenBank/DDBJ databases">
        <title>The new phylogeny of genus Mycobacterium.</title>
        <authorList>
            <person name="Tortoli E."/>
            <person name="Trovato A."/>
            <person name="Cirillo D.M."/>
        </authorList>
    </citation>
    <scope>NUCLEOTIDE SEQUENCE [LARGE SCALE GENOMIC DNA]</scope>
    <source>
        <strain evidence="9 10">DSM 45255</strain>
    </source>
</reference>
<keyword evidence="4" id="KW-0560">Oxidoreductase</keyword>
<dbReference type="FunFam" id="3.40.50.720:FF:000173">
    <property type="entry name" value="3-oxoacyl-[acyl-carrier protein] reductase"/>
    <property type="match status" value="1"/>
</dbReference>
<dbReference type="InterPro" id="IPR050259">
    <property type="entry name" value="SDR"/>
</dbReference>
<reference evidence="8 11" key="2">
    <citation type="journal article" date="2019" name="Emerg. Microbes Infect.">
        <title>Comprehensive subspecies identification of 175 nontuberculous mycobacteria species based on 7547 genomic profiles.</title>
        <authorList>
            <person name="Matsumoto Y."/>
            <person name="Kinjo T."/>
            <person name="Motooka D."/>
            <person name="Nabeya D."/>
            <person name="Jung N."/>
            <person name="Uechi K."/>
            <person name="Horii T."/>
            <person name="Iida T."/>
            <person name="Fujita J."/>
            <person name="Nakamura S."/>
        </authorList>
    </citation>
    <scope>NUCLEOTIDE SEQUENCE [LARGE SCALE GENOMIC DNA]</scope>
    <source>
        <strain evidence="8 11">JCM 18113</strain>
    </source>
</reference>
<evidence type="ECO:0000256" key="4">
    <source>
        <dbReference type="ARBA" id="ARBA00023002"/>
    </source>
</evidence>
<evidence type="ECO:0000259" key="7">
    <source>
        <dbReference type="SMART" id="SM00822"/>
    </source>
</evidence>
<dbReference type="PRINTS" id="PR00080">
    <property type="entry name" value="SDRFAMILY"/>
</dbReference>
<dbReference type="AlphaFoldDB" id="A0A1X0FLY6"/>
<dbReference type="InterPro" id="IPR036291">
    <property type="entry name" value="NAD(P)-bd_dom_sf"/>
</dbReference>
<dbReference type="Gene3D" id="3.40.50.720">
    <property type="entry name" value="NAD(P)-binding Rossmann-like Domain"/>
    <property type="match status" value="1"/>
</dbReference>
<dbReference type="NCBIfam" id="NF009466">
    <property type="entry name" value="PRK12826.1-2"/>
    <property type="match status" value="1"/>
</dbReference>
<evidence type="ECO:0000256" key="3">
    <source>
        <dbReference type="ARBA" id="ARBA00022512"/>
    </source>
</evidence>
<keyword evidence="3" id="KW-0964">Secreted</keyword>
<dbReference type="NCBIfam" id="NF005559">
    <property type="entry name" value="PRK07231.1"/>
    <property type="match status" value="1"/>
</dbReference>
<keyword evidence="11" id="KW-1185">Reference proteome</keyword>
<dbReference type="PROSITE" id="PS00061">
    <property type="entry name" value="ADH_SHORT"/>
    <property type="match status" value="1"/>
</dbReference>
<gene>
    <name evidence="9" type="ORF">BST30_19130</name>
    <name evidence="8" type="ORF">MMAN_21820</name>
</gene>
<dbReference type="EMBL" id="AP022590">
    <property type="protein sequence ID" value="BBY38048.1"/>
    <property type="molecule type" value="Genomic_DNA"/>
</dbReference>
<evidence type="ECO:0000256" key="6">
    <source>
        <dbReference type="ARBA" id="ARBA00047400"/>
    </source>
</evidence>
<evidence type="ECO:0000313" key="8">
    <source>
        <dbReference type="EMBL" id="BBY38048.1"/>
    </source>
</evidence>
<dbReference type="InterPro" id="IPR057326">
    <property type="entry name" value="KR_dom"/>
</dbReference>
<evidence type="ECO:0000256" key="1">
    <source>
        <dbReference type="ARBA" id="ARBA00004191"/>
    </source>
</evidence>
<evidence type="ECO:0000313" key="9">
    <source>
        <dbReference type="EMBL" id="ORB02827.1"/>
    </source>
</evidence>
<name>A0A1X0FLY6_MYCNT</name>
<dbReference type="InterPro" id="IPR020904">
    <property type="entry name" value="Sc_DH/Rdtase_CS"/>
</dbReference>
<comment type="catalytic activity">
    <reaction evidence="6">
        <text>a (3R)-hydroxyacyl-[ACP] + NADP(+) = a 3-oxoacyl-[ACP] + NADPH + H(+)</text>
        <dbReference type="Rhea" id="RHEA:17397"/>
        <dbReference type="Rhea" id="RHEA-COMP:9916"/>
        <dbReference type="Rhea" id="RHEA-COMP:9945"/>
        <dbReference type="ChEBI" id="CHEBI:15378"/>
        <dbReference type="ChEBI" id="CHEBI:57783"/>
        <dbReference type="ChEBI" id="CHEBI:58349"/>
        <dbReference type="ChEBI" id="CHEBI:78776"/>
        <dbReference type="ChEBI" id="CHEBI:78827"/>
        <dbReference type="EC" id="1.1.1.100"/>
    </reaction>
    <physiologicalReaction direction="right-to-left" evidence="6">
        <dbReference type="Rhea" id="RHEA:17399"/>
    </physiologicalReaction>
</comment>
<comment type="similarity">
    <text evidence="2">Belongs to the short-chain dehydrogenases/reductases (SDR) family.</text>
</comment>
<proteinExistence type="inferred from homology"/>
<dbReference type="RefSeq" id="WP_083097107.1">
    <property type="nucleotide sequence ID" value="NZ_AP022590.1"/>
</dbReference>
<sequence>MGRVAVVTGGASGMGLAICRHLAQQGNSVAVLDLQGEAAAKTAAELSSSGPRAIGVEVDVADKESVDAALGNVRRELGTVSIMVTSAGIAPYDSCLDISLELWRRVIDVNLTGTFLCVQAVIPDMTDAGWGRIVTVSSAAGQWGTARMAHYSAAKGGVIALTKALARELAPCGITVNTVPPGVIDTPMSRHAQAAGNIPDDGIVSTRVPLGRKGTADEIAATCAFLCSEAASYITGQVYAVNGGMVM</sequence>
<dbReference type="Proteomes" id="UP000192760">
    <property type="component" value="Unassembled WGS sequence"/>
</dbReference>
<evidence type="ECO:0000313" key="11">
    <source>
        <dbReference type="Proteomes" id="UP000465812"/>
    </source>
</evidence>
<dbReference type="PANTHER" id="PTHR42879">
    <property type="entry name" value="3-OXOACYL-(ACYL-CARRIER-PROTEIN) REDUCTASE"/>
    <property type="match status" value="1"/>
</dbReference>
<dbReference type="EMBL" id="MVHW01000024">
    <property type="protein sequence ID" value="ORB02827.1"/>
    <property type="molecule type" value="Genomic_DNA"/>
</dbReference>
<evidence type="ECO:0000256" key="2">
    <source>
        <dbReference type="ARBA" id="ARBA00006484"/>
    </source>
</evidence>
<dbReference type="PANTHER" id="PTHR42879:SF2">
    <property type="entry name" value="3-OXOACYL-[ACYL-CARRIER-PROTEIN] REDUCTASE FABG"/>
    <property type="match status" value="1"/>
</dbReference>
<accession>A0A1X0FLY6</accession>
<dbReference type="GO" id="GO:0032787">
    <property type="term" value="P:monocarboxylic acid metabolic process"/>
    <property type="evidence" value="ECO:0007669"/>
    <property type="project" value="UniProtKB-ARBA"/>
</dbReference>
<organism evidence="9 10">
    <name type="scientific">Mycobacterium mantenii</name>
    <dbReference type="NCBI Taxonomy" id="560555"/>
    <lineage>
        <taxon>Bacteria</taxon>
        <taxon>Bacillati</taxon>
        <taxon>Actinomycetota</taxon>
        <taxon>Actinomycetes</taxon>
        <taxon>Mycobacteriales</taxon>
        <taxon>Mycobacteriaceae</taxon>
        <taxon>Mycobacterium</taxon>
        <taxon>Mycobacterium avium complex (MAC)</taxon>
    </lineage>
</organism>
<evidence type="ECO:0000313" key="10">
    <source>
        <dbReference type="Proteomes" id="UP000192760"/>
    </source>
</evidence>
<dbReference type="Proteomes" id="UP000465812">
    <property type="component" value="Chromosome"/>
</dbReference>
<dbReference type="PRINTS" id="PR00081">
    <property type="entry name" value="GDHRDH"/>
</dbReference>
<evidence type="ECO:0000256" key="5">
    <source>
        <dbReference type="ARBA" id="ARBA00040781"/>
    </source>
</evidence>
<dbReference type="SUPFAM" id="SSF51735">
    <property type="entry name" value="NAD(P)-binding Rossmann-fold domains"/>
    <property type="match status" value="1"/>
</dbReference>
<dbReference type="Pfam" id="PF13561">
    <property type="entry name" value="adh_short_C2"/>
    <property type="match status" value="1"/>
</dbReference>
<dbReference type="SMART" id="SM00822">
    <property type="entry name" value="PKS_KR"/>
    <property type="match status" value="1"/>
</dbReference>
<reference evidence="8" key="3">
    <citation type="submission" date="2020-02" db="EMBL/GenBank/DDBJ databases">
        <authorList>
            <person name="Matsumoto Y."/>
            <person name="Motooka D."/>
            <person name="Nakamura S."/>
        </authorList>
    </citation>
    <scope>NUCLEOTIDE SEQUENCE</scope>
    <source>
        <strain evidence="8">JCM 18113</strain>
    </source>
</reference>
<dbReference type="GO" id="GO:0004316">
    <property type="term" value="F:3-oxoacyl-[acyl-carrier-protein] reductase (NADPH) activity"/>
    <property type="evidence" value="ECO:0007669"/>
    <property type="project" value="UniProtKB-EC"/>
</dbReference>
<dbReference type="STRING" id="560555.BST30_19130"/>
<comment type="subcellular location">
    <subcellularLocation>
        <location evidence="1">Secreted</location>
        <location evidence="1">Cell wall</location>
    </subcellularLocation>
</comment>
<keyword evidence="3" id="KW-0134">Cell wall</keyword>
<feature type="domain" description="Ketoreductase" evidence="7">
    <location>
        <begin position="3"/>
        <end position="182"/>
    </location>
</feature>
<dbReference type="InterPro" id="IPR002347">
    <property type="entry name" value="SDR_fam"/>
</dbReference>
<protein>
    <recommendedName>
        <fullName evidence="5">3-oxoacyl-[acyl-carrier-protein] reductase MabA</fullName>
    </recommendedName>
</protein>